<evidence type="ECO:0000256" key="5">
    <source>
        <dbReference type="ARBA" id="ARBA00022989"/>
    </source>
</evidence>
<evidence type="ECO:0000313" key="9">
    <source>
        <dbReference type="EMBL" id="ABW30433.1"/>
    </source>
</evidence>
<evidence type="ECO:0000259" key="8">
    <source>
        <dbReference type="Pfam" id="PF02397"/>
    </source>
</evidence>
<feature type="transmembrane region" description="Helical" evidence="7">
    <location>
        <begin position="53"/>
        <end position="76"/>
    </location>
</feature>
<dbReference type="GO" id="GO:0016020">
    <property type="term" value="C:membrane"/>
    <property type="evidence" value="ECO:0007669"/>
    <property type="project" value="UniProtKB-SubCell"/>
</dbReference>
<organism evidence="9 10">
    <name type="scientific">Acaryochloris marina (strain MBIC 11017)</name>
    <dbReference type="NCBI Taxonomy" id="329726"/>
    <lineage>
        <taxon>Bacteria</taxon>
        <taxon>Bacillati</taxon>
        <taxon>Cyanobacteriota</taxon>
        <taxon>Cyanophyceae</taxon>
        <taxon>Acaryochloridales</taxon>
        <taxon>Acaryochloridaceae</taxon>
        <taxon>Acaryochloris</taxon>
    </lineage>
</organism>
<dbReference type="KEGG" id="amr:AM1_5478"/>
<evidence type="ECO:0000256" key="7">
    <source>
        <dbReference type="SAM" id="Phobius"/>
    </source>
</evidence>
<dbReference type="NCBIfam" id="TIGR03023">
    <property type="entry name" value="WcaJ_sugtrans"/>
    <property type="match status" value="1"/>
</dbReference>
<dbReference type="Gene3D" id="3.40.50.720">
    <property type="entry name" value="NAD(P)-binding Rossmann-like Domain"/>
    <property type="match status" value="1"/>
</dbReference>
<dbReference type="PANTHER" id="PTHR30576:SF21">
    <property type="entry name" value="UDP-GLUCOSE:UNDECAPRENYL-PHOSPHATE GLUCOSE-1-PHOSPHATE TRANSFERASE"/>
    <property type="match status" value="1"/>
</dbReference>
<feature type="transmembrane region" description="Helical" evidence="7">
    <location>
        <begin position="283"/>
        <end position="307"/>
    </location>
</feature>
<evidence type="ECO:0000256" key="6">
    <source>
        <dbReference type="ARBA" id="ARBA00023136"/>
    </source>
</evidence>
<dbReference type="NCBIfam" id="TIGR03025">
    <property type="entry name" value="EPS_sugtrans"/>
    <property type="match status" value="1"/>
</dbReference>
<evidence type="ECO:0000313" key="10">
    <source>
        <dbReference type="Proteomes" id="UP000000268"/>
    </source>
</evidence>
<gene>
    <name evidence="9" type="ordered locus">AM1_5478</name>
</gene>
<dbReference type="InterPro" id="IPR017475">
    <property type="entry name" value="EPS_sugar_tfrase"/>
</dbReference>
<dbReference type="Pfam" id="PF02397">
    <property type="entry name" value="Bac_transf"/>
    <property type="match status" value="1"/>
</dbReference>
<dbReference type="InterPro" id="IPR003362">
    <property type="entry name" value="Bact_transf"/>
</dbReference>
<keyword evidence="4 7" id="KW-0812">Transmembrane</keyword>
<keyword evidence="3 9" id="KW-0808">Transferase</keyword>
<dbReference type="GO" id="GO:0089702">
    <property type="term" value="F:undecaprenyl-phosphate glucose phosphotransferase activity"/>
    <property type="evidence" value="ECO:0007669"/>
    <property type="project" value="TreeGrafter"/>
</dbReference>
<dbReference type="OrthoDB" id="570875at2"/>
<feature type="transmembrane region" description="Helical" evidence="7">
    <location>
        <begin position="88"/>
        <end position="107"/>
    </location>
</feature>
<dbReference type="Pfam" id="PF13727">
    <property type="entry name" value="CoA_binding_3"/>
    <property type="match status" value="1"/>
</dbReference>
<accession>B0CCZ1</accession>
<name>B0CCZ1_ACAM1</name>
<dbReference type="eggNOG" id="COG2148">
    <property type="taxonomic scope" value="Bacteria"/>
</dbReference>
<evidence type="ECO:0000256" key="1">
    <source>
        <dbReference type="ARBA" id="ARBA00004141"/>
    </source>
</evidence>
<protein>
    <submittedName>
        <fullName evidence="9">Undecaprenyl-phosphate glucose phosphotransferase</fullName>
    </submittedName>
</protein>
<feature type="transmembrane region" description="Helical" evidence="7">
    <location>
        <begin position="21"/>
        <end position="41"/>
    </location>
</feature>
<comment type="subcellular location">
    <subcellularLocation>
        <location evidence="1">Membrane</location>
        <topology evidence="1">Multi-pass membrane protein</topology>
    </subcellularLocation>
</comment>
<dbReference type="RefSeq" id="WP_012165669.1">
    <property type="nucleotide sequence ID" value="NC_009925.1"/>
</dbReference>
<proteinExistence type="inferred from homology"/>
<dbReference type="AlphaFoldDB" id="B0CCZ1"/>
<feature type="transmembrane region" description="Helical" evidence="7">
    <location>
        <begin position="119"/>
        <end position="139"/>
    </location>
</feature>
<feature type="domain" description="Bacterial sugar transferase" evidence="8">
    <location>
        <begin position="281"/>
        <end position="465"/>
    </location>
</feature>
<dbReference type="eggNOG" id="COG1086">
    <property type="taxonomic scope" value="Bacteria"/>
</dbReference>
<keyword evidence="5 7" id="KW-1133">Transmembrane helix</keyword>
<sequence length="471" mass="52983">MDAENLIRFSPLNVLPRNQRLLSGLVCGLDLFVILGLLWMTTFSFGPVSSDELMALSALLMLIVPTIFQSVGRYTFQPANPPKLDYSKIWLGWGVVIAALLFLEYMSHTAYLSSLETRLWLFLTPLGLSLLNPIIRGPLQQRVSGDYNRTAIIAGTGEMGQQVADQLCQSTKSGIKFCGYFADKGTKLEAESCRPLIGYLDELPDFVRRSRIDVVYITLPLSEEAAISDLILALQDTTACVYFVPNLMMLNLMQARIHDLNGLPMIAVMEVPFSKVQAWIKRCIDFAIAALISIAISPLMILIAIAVKLSSPGPVLFKQQRYGLNGGNIVVYKFRSMRVMEDGAKVTQATQGDPRITKVGAFLRRTSLDELPQFINVLQGRMSLVGPRPHAVAHNEHYRKLIQGYMLRHKVKPGITGWAQVNGYRGETETLDKMEKRVEYDIHYLNHWSLWLDIKIILRTALVFFNHQNAY</sequence>
<evidence type="ECO:0000256" key="4">
    <source>
        <dbReference type="ARBA" id="ARBA00022692"/>
    </source>
</evidence>
<dbReference type="SUPFAM" id="SSF51735">
    <property type="entry name" value="NAD(P)-binding Rossmann-fold domains"/>
    <property type="match status" value="1"/>
</dbReference>
<dbReference type="GO" id="GO:0009242">
    <property type="term" value="P:colanic acid biosynthetic process"/>
    <property type="evidence" value="ECO:0007669"/>
    <property type="project" value="TreeGrafter"/>
</dbReference>
<evidence type="ECO:0000256" key="2">
    <source>
        <dbReference type="ARBA" id="ARBA00006464"/>
    </source>
</evidence>
<evidence type="ECO:0000256" key="3">
    <source>
        <dbReference type="ARBA" id="ARBA00022679"/>
    </source>
</evidence>
<dbReference type="Proteomes" id="UP000000268">
    <property type="component" value="Chromosome"/>
</dbReference>
<keyword evidence="6 7" id="KW-0472">Membrane</keyword>
<dbReference type="HOGENOM" id="CLU_024920_0_1_3"/>
<keyword evidence="10" id="KW-1185">Reference proteome</keyword>
<dbReference type="STRING" id="329726.AM1_5478"/>
<dbReference type="InterPro" id="IPR036291">
    <property type="entry name" value="NAD(P)-bd_dom_sf"/>
</dbReference>
<dbReference type="PANTHER" id="PTHR30576">
    <property type="entry name" value="COLANIC BIOSYNTHESIS UDP-GLUCOSE LIPID CARRIER TRANSFERASE"/>
    <property type="match status" value="1"/>
</dbReference>
<comment type="similarity">
    <text evidence="2">Belongs to the bacterial sugar transferase family.</text>
</comment>
<dbReference type="InterPro" id="IPR017473">
    <property type="entry name" value="Undecaprenyl-P_gluc_Ptfrase"/>
</dbReference>
<dbReference type="EMBL" id="CP000828">
    <property type="protein sequence ID" value="ABW30433.1"/>
    <property type="molecule type" value="Genomic_DNA"/>
</dbReference>
<reference evidence="9 10" key="1">
    <citation type="journal article" date="2008" name="Proc. Natl. Acad. Sci. U.S.A.">
        <title>Niche adaptation and genome expansion in the chlorophyll d-producing cyanobacterium Acaryochloris marina.</title>
        <authorList>
            <person name="Swingley W.D."/>
            <person name="Chen M."/>
            <person name="Cheung P.C."/>
            <person name="Conrad A.L."/>
            <person name="Dejesa L.C."/>
            <person name="Hao J."/>
            <person name="Honchak B.M."/>
            <person name="Karbach L.E."/>
            <person name="Kurdoglu A."/>
            <person name="Lahiri S."/>
            <person name="Mastrian S.D."/>
            <person name="Miyashita H."/>
            <person name="Page L."/>
            <person name="Ramakrishna P."/>
            <person name="Satoh S."/>
            <person name="Sattley W.M."/>
            <person name="Shimada Y."/>
            <person name="Taylor H.L."/>
            <person name="Tomo T."/>
            <person name="Tsuchiya T."/>
            <person name="Wang Z.T."/>
            <person name="Raymond J."/>
            <person name="Mimuro M."/>
            <person name="Blankenship R.E."/>
            <person name="Touchman J.W."/>
        </authorList>
    </citation>
    <scope>NUCLEOTIDE SEQUENCE [LARGE SCALE GENOMIC DNA]</scope>
    <source>
        <strain evidence="10">MBIC 11017</strain>
    </source>
</reference>